<evidence type="ECO:0000256" key="3">
    <source>
        <dbReference type="ARBA" id="ARBA00012098"/>
    </source>
</evidence>
<proteinExistence type="inferred from homology"/>
<comment type="caution">
    <text evidence="8">The sequence shown here is derived from an EMBL/GenBank/DDBJ whole genome shotgun (WGS) entry which is preliminary data.</text>
</comment>
<evidence type="ECO:0000256" key="6">
    <source>
        <dbReference type="PIRSR" id="PIRSR600888-3"/>
    </source>
</evidence>
<evidence type="ECO:0000313" key="8">
    <source>
        <dbReference type="EMBL" id="RFM24172.1"/>
    </source>
</evidence>
<comment type="pathway">
    <text evidence="7">Carbohydrate biosynthesis; dTDP-L-rhamnose biosynthesis.</text>
</comment>
<organism evidence="8 9">
    <name type="scientific">Candidatus Thermochlorobacter aerophilus</name>
    <dbReference type="NCBI Taxonomy" id="1868324"/>
    <lineage>
        <taxon>Bacteria</taxon>
        <taxon>Pseudomonadati</taxon>
        <taxon>Chlorobiota</taxon>
        <taxon>Chlorobiia</taxon>
        <taxon>Chlorobiales</taxon>
        <taxon>Candidatus Thermochlorobacteriaceae</taxon>
        <taxon>Candidatus Thermochlorobacter</taxon>
    </lineage>
</organism>
<dbReference type="GO" id="GO:0008830">
    <property type="term" value="F:dTDP-4-dehydrorhamnose 3,5-epimerase activity"/>
    <property type="evidence" value="ECO:0007669"/>
    <property type="project" value="UniProtKB-UniRule"/>
</dbReference>
<dbReference type="EC" id="5.1.3.13" evidence="3 7"/>
<feature type="site" description="Participates in a stacking interaction with the thymidine ring of dTDP-4-oxo-6-deoxyglucose" evidence="6">
    <location>
        <position position="137"/>
    </location>
</feature>
<dbReference type="Pfam" id="PF00908">
    <property type="entry name" value="dTDP_sugar_isom"/>
    <property type="match status" value="1"/>
</dbReference>
<dbReference type="AlphaFoldDB" id="A0A395M0C8"/>
<accession>A0A395M0C8</accession>
<comment type="catalytic activity">
    <reaction evidence="1 7">
        <text>dTDP-4-dehydro-6-deoxy-alpha-D-glucose = dTDP-4-dehydro-beta-L-rhamnose</text>
        <dbReference type="Rhea" id="RHEA:16969"/>
        <dbReference type="ChEBI" id="CHEBI:57649"/>
        <dbReference type="ChEBI" id="CHEBI:62830"/>
        <dbReference type="EC" id="5.1.3.13"/>
    </reaction>
</comment>
<dbReference type="Gene3D" id="2.60.120.10">
    <property type="entry name" value="Jelly Rolls"/>
    <property type="match status" value="1"/>
</dbReference>
<dbReference type="NCBIfam" id="TIGR01221">
    <property type="entry name" value="rmlC"/>
    <property type="match status" value="1"/>
</dbReference>
<gene>
    <name evidence="8" type="primary">rfbC</name>
    <name evidence="8" type="ORF">D0433_06790</name>
</gene>
<dbReference type="InterPro" id="IPR014710">
    <property type="entry name" value="RmlC-like_jellyroll"/>
</dbReference>
<dbReference type="InterPro" id="IPR011051">
    <property type="entry name" value="RmlC_Cupin_sf"/>
</dbReference>
<evidence type="ECO:0000256" key="5">
    <source>
        <dbReference type="PIRSR" id="PIRSR600888-1"/>
    </source>
</evidence>
<evidence type="ECO:0000256" key="4">
    <source>
        <dbReference type="ARBA" id="ARBA00019595"/>
    </source>
</evidence>
<reference evidence="8 9" key="1">
    <citation type="journal article" date="2011" name="ISME J.">
        <title>Community ecology of hot spring cyanobacterial mats: predominant populations and their functional potential.</title>
        <authorList>
            <person name="Klatt C.G."/>
            <person name="Wood J.M."/>
            <person name="Rusch D.B."/>
            <person name="Bateson M.M."/>
            <person name="Hamamura N."/>
            <person name="Heidelberg J.F."/>
            <person name="Grossman A.R."/>
            <person name="Bhaya D."/>
            <person name="Cohan F.M."/>
            <person name="Kuhl M."/>
            <person name="Bryant D.A."/>
            <person name="Ward D.M."/>
        </authorList>
    </citation>
    <scope>NUCLEOTIDE SEQUENCE [LARGE SCALE GENOMIC DNA]</scope>
    <source>
        <strain evidence="8">OS</strain>
    </source>
</reference>
<name>A0A395M0C8_9BACT</name>
<dbReference type="Proteomes" id="UP000266389">
    <property type="component" value="Unassembled WGS sequence"/>
</dbReference>
<comment type="subunit">
    <text evidence="7">Homodimer.</text>
</comment>
<comment type="similarity">
    <text evidence="7">Belongs to the dTDP-4-dehydrorhamnose 3,5-epimerase family.</text>
</comment>
<protein>
    <recommendedName>
        <fullName evidence="4 7">dTDP-4-dehydrorhamnose 3,5-epimerase</fullName>
        <ecNumber evidence="3 7">5.1.3.13</ecNumber>
    </recommendedName>
    <alternativeName>
        <fullName evidence="7">Thymidine diphospho-4-keto-rhamnose 3,5-epimerase</fullName>
    </alternativeName>
</protein>
<dbReference type="GO" id="GO:0000271">
    <property type="term" value="P:polysaccharide biosynthetic process"/>
    <property type="evidence" value="ECO:0007669"/>
    <property type="project" value="TreeGrafter"/>
</dbReference>
<evidence type="ECO:0000256" key="7">
    <source>
        <dbReference type="RuleBase" id="RU364069"/>
    </source>
</evidence>
<evidence type="ECO:0000256" key="1">
    <source>
        <dbReference type="ARBA" id="ARBA00001298"/>
    </source>
</evidence>
<evidence type="ECO:0000256" key="2">
    <source>
        <dbReference type="ARBA" id="ARBA00001997"/>
    </source>
</evidence>
<dbReference type="SUPFAM" id="SSF51182">
    <property type="entry name" value="RmlC-like cupins"/>
    <property type="match status" value="1"/>
</dbReference>
<dbReference type="UniPathway" id="UPA00124"/>
<dbReference type="GO" id="GO:0019305">
    <property type="term" value="P:dTDP-rhamnose biosynthetic process"/>
    <property type="evidence" value="ECO:0007669"/>
    <property type="project" value="UniProtKB-UniRule"/>
</dbReference>
<dbReference type="CDD" id="cd00438">
    <property type="entry name" value="cupin_RmlC"/>
    <property type="match status" value="1"/>
</dbReference>
<sequence length="182" mass="21216">MRLTYTPLPGLWILEPKVFEDARGWFFESYNEKVFEELGITAKFVQDNVSFSRKGVLRGLHYQLAPMSQGKLVRVSRGEVFDVVVDIRRDSETFGKWFGLRLSEQNKKMVWIPPGFAHGFLVLSDTAEFNYKVTNFYSPEHERTLRYDDQQVGIEWPTLEVPLCISEKDQKGQALKDIEINF</sequence>
<feature type="active site" description="Proton acceptor" evidence="5">
    <location>
        <position position="61"/>
    </location>
</feature>
<dbReference type="PANTHER" id="PTHR21047:SF2">
    <property type="entry name" value="THYMIDINE DIPHOSPHO-4-KETO-RHAMNOSE 3,5-EPIMERASE"/>
    <property type="match status" value="1"/>
</dbReference>
<comment type="function">
    <text evidence="2 7">Catalyzes the epimerization of the C3' and C5'positions of dTDP-6-deoxy-D-xylo-4-hexulose, forming dTDP-6-deoxy-L-lyxo-4-hexulose.</text>
</comment>
<dbReference type="PANTHER" id="PTHR21047">
    <property type="entry name" value="DTDP-6-DEOXY-D-GLUCOSE-3,5 EPIMERASE"/>
    <property type="match status" value="1"/>
</dbReference>
<dbReference type="InterPro" id="IPR000888">
    <property type="entry name" value="RmlC-like"/>
</dbReference>
<feature type="active site" description="Proton donor" evidence="5">
    <location>
        <position position="131"/>
    </location>
</feature>
<evidence type="ECO:0000313" key="9">
    <source>
        <dbReference type="Proteomes" id="UP000266389"/>
    </source>
</evidence>
<dbReference type="GO" id="GO:0005829">
    <property type="term" value="C:cytosol"/>
    <property type="evidence" value="ECO:0007669"/>
    <property type="project" value="TreeGrafter"/>
</dbReference>
<dbReference type="EMBL" id="PHFL01000045">
    <property type="protein sequence ID" value="RFM24172.1"/>
    <property type="molecule type" value="Genomic_DNA"/>
</dbReference>
<keyword evidence="7 8" id="KW-0413">Isomerase</keyword>